<keyword evidence="1" id="KW-1133">Transmembrane helix</keyword>
<dbReference type="InterPro" id="IPR054198">
    <property type="entry name" value="DUF6903"/>
</dbReference>
<evidence type="ECO:0000313" key="2">
    <source>
        <dbReference type="EMBL" id="HJG28839.1"/>
    </source>
</evidence>
<keyword evidence="1" id="KW-0472">Membrane</keyword>
<dbReference type="Proteomes" id="UP000782880">
    <property type="component" value="Unassembled WGS sequence"/>
</dbReference>
<keyword evidence="1" id="KW-0812">Transmembrane</keyword>
<sequence length="68" mass="7392">MAFWKEHPALRIVLIAVLFVLAVALVIFGWTMTGQLAGLGIMILGVALLLAALAIYNKPFEDGKKPKK</sequence>
<comment type="caution">
    <text evidence="2">The sequence shown here is derived from an EMBL/GenBank/DDBJ whole genome shotgun (WGS) entry which is preliminary data.</text>
</comment>
<dbReference type="Pfam" id="PF21844">
    <property type="entry name" value="DUF6903"/>
    <property type="match status" value="1"/>
</dbReference>
<evidence type="ECO:0000313" key="3">
    <source>
        <dbReference type="Proteomes" id="UP000782880"/>
    </source>
</evidence>
<name>A0A921LPC9_9FIRM</name>
<proteinExistence type="predicted"/>
<feature type="transmembrane region" description="Helical" evidence="1">
    <location>
        <begin position="36"/>
        <end position="56"/>
    </location>
</feature>
<dbReference type="AlphaFoldDB" id="A0A921LPC9"/>
<organism evidence="2 3">
    <name type="scientific">Subdoligranulum variabile</name>
    <dbReference type="NCBI Taxonomy" id="214851"/>
    <lineage>
        <taxon>Bacteria</taxon>
        <taxon>Bacillati</taxon>
        <taxon>Bacillota</taxon>
        <taxon>Clostridia</taxon>
        <taxon>Eubacteriales</taxon>
        <taxon>Oscillospiraceae</taxon>
        <taxon>Subdoligranulum</taxon>
    </lineage>
</organism>
<dbReference type="EMBL" id="DYVE01000239">
    <property type="protein sequence ID" value="HJG28839.1"/>
    <property type="molecule type" value="Genomic_DNA"/>
</dbReference>
<evidence type="ECO:0000256" key="1">
    <source>
        <dbReference type="SAM" id="Phobius"/>
    </source>
</evidence>
<accession>A0A921LPC9</accession>
<protein>
    <submittedName>
        <fullName evidence="2">Uncharacterized protein</fullName>
    </submittedName>
</protein>
<gene>
    <name evidence="2" type="ORF">K8V20_09390</name>
</gene>
<feature type="transmembrane region" description="Helical" evidence="1">
    <location>
        <begin position="12"/>
        <end position="30"/>
    </location>
</feature>
<reference evidence="2" key="1">
    <citation type="journal article" date="2021" name="PeerJ">
        <title>Extensive microbial diversity within the chicken gut microbiome revealed by metagenomics and culture.</title>
        <authorList>
            <person name="Gilroy R."/>
            <person name="Ravi A."/>
            <person name="Getino M."/>
            <person name="Pursley I."/>
            <person name="Horton D.L."/>
            <person name="Alikhan N.F."/>
            <person name="Baker D."/>
            <person name="Gharbi K."/>
            <person name="Hall N."/>
            <person name="Watson M."/>
            <person name="Adriaenssens E.M."/>
            <person name="Foster-Nyarko E."/>
            <person name="Jarju S."/>
            <person name="Secka A."/>
            <person name="Antonio M."/>
            <person name="Oren A."/>
            <person name="Chaudhuri R.R."/>
            <person name="La Ragione R."/>
            <person name="Hildebrand F."/>
            <person name="Pallen M.J."/>
        </authorList>
    </citation>
    <scope>NUCLEOTIDE SEQUENCE</scope>
    <source>
        <strain evidence="2">ChiBcec21-2208</strain>
    </source>
</reference>
<reference evidence="2" key="2">
    <citation type="submission" date="2021-09" db="EMBL/GenBank/DDBJ databases">
        <authorList>
            <person name="Gilroy R."/>
        </authorList>
    </citation>
    <scope>NUCLEOTIDE SEQUENCE</scope>
    <source>
        <strain evidence="2">ChiBcec21-2208</strain>
    </source>
</reference>